<evidence type="ECO:0000313" key="1">
    <source>
        <dbReference type="EMBL" id="MSE14465.1"/>
    </source>
</evidence>
<proteinExistence type="predicted"/>
<protein>
    <submittedName>
        <fullName evidence="1">Uncharacterized protein</fullName>
    </submittedName>
</protein>
<dbReference type="Proteomes" id="UP000461948">
    <property type="component" value="Unassembled WGS sequence"/>
</dbReference>
<reference evidence="1 2" key="1">
    <citation type="submission" date="2019-11" db="EMBL/GenBank/DDBJ databases">
        <title>Draft Genome Sequence of Plant Growth-Promoting Rhizosphere-Associated Bacteria.</title>
        <authorList>
            <person name="Vasilyev I.Y."/>
            <person name="Radchenko V."/>
            <person name="Ilnitskaya E.V."/>
        </authorList>
    </citation>
    <scope>NUCLEOTIDE SEQUENCE [LARGE SCALE GENOMIC DNA]</scope>
    <source>
        <strain evidence="1 2">VRA_MhP_f</strain>
    </source>
</reference>
<accession>A0A7X2MJN8</accession>
<gene>
    <name evidence="1" type="ORF">GKC49_04705</name>
</gene>
<name>A0A7X2MJN8_ENTAG</name>
<organism evidence="1 2">
    <name type="scientific">Enterobacter agglomerans</name>
    <name type="common">Erwinia herbicola</name>
    <name type="synonym">Pantoea agglomerans</name>
    <dbReference type="NCBI Taxonomy" id="549"/>
    <lineage>
        <taxon>Bacteria</taxon>
        <taxon>Pseudomonadati</taxon>
        <taxon>Pseudomonadota</taxon>
        <taxon>Gammaproteobacteria</taxon>
        <taxon>Enterobacterales</taxon>
        <taxon>Erwiniaceae</taxon>
        <taxon>Pantoea</taxon>
        <taxon>Pantoea agglomerans group</taxon>
    </lineage>
</organism>
<evidence type="ECO:0000313" key="2">
    <source>
        <dbReference type="Proteomes" id="UP000461948"/>
    </source>
</evidence>
<comment type="caution">
    <text evidence="1">The sequence shown here is derived from an EMBL/GenBank/DDBJ whole genome shotgun (WGS) entry which is preliminary data.</text>
</comment>
<sequence length="101" mass="11434">MTLQATYVEQNMSGDETEVVSIIDVNPFGTNGEMDRRLLISKDAEPILILQLYVRVDEDGWLISSAFSEFLLNESHVAIICGDHLYVFDMATHSFRSHRLG</sequence>
<dbReference type="AlphaFoldDB" id="A0A7X2MJN8"/>
<dbReference type="EMBL" id="WKLC01000118">
    <property type="protein sequence ID" value="MSE14465.1"/>
    <property type="molecule type" value="Genomic_DNA"/>
</dbReference>
<feature type="non-terminal residue" evidence="1">
    <location>
        <position position="101"/>
    </location>
</feature>